<comment type="caution">
    <text evidence="2">The sequence shown here is derived from an EMBL/GenBank/DDBJ whole genome shotgun (WGS) entry which is preliminary data.</text>
</comment>
<reference evidence="3" key="1">
    <citation type="journal article" date="2019" name="Int. J. Syst. Evol. Microbiol.">
        <title>The Global Catalogue of Microorganisms (GCM) 10K type strain sequencing project: providing services to taxonomists for standard genome sequencing and annotation.</title>
        <authorList>
            <consortium name="The Broad Institute Genomics Platform"/>
            <consortium name="The Broad Institute Genome Sequencing Center for Infectious Disease"/>
            <person name="Wu L."/>
            <person name="Ma J."/>
        </authorList>
    </citation>
    <scope>NUCLEOTIDE SEQUENCE [LARGE SCALE GENOMIC DNA]</scope>
    <source>
        <strain evidence="3">CGMCC 4.5798</strain>
    </source>
</reference>
<keyword evidence="1" id="KW-0472">Membrane</keyword>
<keyword evidence="1" id="KW-0812">Transmembrane</keyword>
<evidence type="ECO:0000313" key="2">
    <source>
        <dbReference type="EMBL" id="MFC5550746.1"/>
    </source>
</evidence>
<dbReference type="Proteomes" id="UP001596086">
    <property type="component" value="Unassembled WGS sequence"/>
</dbReference>
<organism evidence="2 3">
    <name type="scientific">Massilia aerilata</name>
    <dbReference type="NCBI Taxonomy" id="453817"/>
    <lineage>
        <taxon>Bacteria</taxon>
        <taxon>Pseudomonadati</taxon>
        <taxon>Pseudomonadota</taxon>
        <taxon>Betaproteobacteria</taxon>
        <taxon>Burkholderiales</taxon>
        <taxon>Oxalobacteraceae</taxon>
        <taxon>Telluria group</taxon>
        <taxon>Massilia</taxon>
    </lineage>
</organism>
<dbReference type="EMBL" id="JBHSMZ010000016">
    <property type="protein sequence ID" value="MFC5550746.1"/>
    <property type="molecule type" value="Genomic_DNA"/>
</dbReference>
<gene>
    <name evidence="2" type="ORF">ACFPO9_19690</name>
</gene>
<sequence>MNIFEGARRIVKVVAVFSIACVALVVGTTKPNVYASYALDDNKNVKQVSNCNGQASFYTHVKGTPKWNDVHFCGWSEGPDEIELSNDEVVRLNDAISARRMEQIGEAVSGTIVGLLMTWGIVWAIGYIVRGFLGIPRGQDYRIESLSKNTEVNT</sequence>
<feature type="transmembrane region" description="Helical" evidence="1">
    <location>
        <begin position="107"/>
        <end position="129"/>
    </location>
</feature>
<name>A0ABW0S351_9BURK</name>
<evidence type="ECO:0000256" key="1">
    <source>
        <dbReference type="SAM" id="Phobius"/>
    </source>
</evidence>
<evidence type="ECO:0008006" key="4">
    <source>
        <dbReference type="Google" id="ProtNLM"/>
    </source>
</evidence>
<protein>
    <recommendedName>
        <fullName evidence="4">DUF3592 domain-containing protein</fullName>
    </recommendedName>
</protein>
<keyword evidence="1" id="KW-1133">Transmembrane helix</keyword>
<feature type="transmembrane region" description="Helical" evidence="1">
    <location>
        <begin position="12"/>
        <end position="29"/>
    </location>
</feature>
<keyword evidence="3" id="KW-1185">Reference proteome</keyword>
<dbReference type="RefSeq" id="WP_379773818.1">
    <property type="nucleotide sequence ID" value="NZ_JBHSMZ010000016.1"/>
</dbReference>
<accession>A0ABW0S351</accession>
<evidence type="ECO:0000313" key="3">
    <source>
        <dbReference type="Proteomes" id="UP001596086"/>
    </source>
</evidence>
<proteinExistence type="predicted"/>